<keyword evidence="1" id="KW-0472">Membrane</keyword>
<feature type="transmembrane region" description="Helical" evidence="1">
    <location>
        <begin position="9"/>
        <end position="27"/>
    </location>
</feature>
<comment type="caution">
    <text evidence="2">The sequence shown here is derived from an EMBL/GenBank/DDBJ whole genome shotgun (WGS) entry which is preliminary data.</text>
</comment>
<sequence length="49" mass="5346">MKTITRKKSFSIAVSIIGIIFMIIGVYRGEALTVLQKAVKICMECIGIG</sequence>
<evidence type="ECO:0000256" key="1">
    <source>
        <dbReference type="SAM" id="Phobius"/>
    </source>
</evidence>
<keyword evidence="1" id="KW-0812">Transmembrane</keyword>
<evidence type="ECO:0000313" key="2">
    <source>
        <dbReference type="EMBL" id="PVY94815.1"/>
    </source>
</evidence>
<evidence type="ECO:0008006" key="4">
    <source>
        <dbReference type="Google" id="ProtNLM"/>
    </source>
</evidence>
<dbReference type="EMBL" id="QEKV01000003">
    <property type="protein sequence ID" value="PVY94815.1"/>
    <property type="molecule type" value="Genomic_DNA"/>
</dbReference>
<evidence type="ECO:0000313" key="3">
    <source>
        <dbReference type="Proteomes" id="UP000245793"/>
    </source>
</evidence>
<keyword evidence="1" id="KW-1133">Transmembrane helix</keyword>
<accession>A0A2U1E4J0</accession>
<organism evidence="2 3">
    <name type="scientific">Ezakiella coagulans</name>
    <dbReference type="NCBI Taxonomy" id="46507"/>
    <lineage>
        <taxon>Bacteria</taxon>
        <taxon>Bacillati</taxon>
        <taxon>Bacillota</taxon>
        <taxon>Tissierellia</taxon>
        <taxon>Ezakiella</taxon>
    </lineage>
</organism>
<dbReference type="AlphaFoldDB" id="A0A2U1E4J0"/>
<dbReference type="InterPro" id="IPR047708">
    <property type="entry name" value="CD1871A-like"/>
</dbReference>
<protein>
    <recommendedName>
        <fullName evidence="4">Thioredoxin</fullName>
    </recommendedName>
</protein>
<reference evidence="2 3" key="1">
    <citation type="submission" date="2018-04" db="EMBL/GenBank/DDBJ databases">
        <title>Genomic Encyclopedia of Type Strains, Phase IV (KMG-IV): sequencing the most valuable type-strain genomes for metagenomic binning, comparative biology and taxonomic classification.</title>
        <authorList>
            <person name="Goeker M."/>
        </authorList>
    </citation>
    <scope>NUCLEOTIDE SEQUENCE [LARGE SCALE GENOMIC DNA]</scope>
    <source>
        <strain evidence="2 3">DSM 20705</strain>
    </source>
</reference>
<name>A0A2U1E4J0_9FIRM</name>
<keyword evidence="3" id="KW-1185">Reference proteome</keyword>
<gene>
    <name evidence="2" type="ORF">C7381_10353</name>
</gene>
<dbReference type="Proteomes" id="UP000245793">
    <property type="component" value="Unassembled WGS sequence"/>
</dbReference>
<proteinExistence type="predicted"/>
<dbReference type="NCBIfam" id="NF040920">
    <property type="entry name" value="CD1871A_fam"/>
    <property type="match status" value="1"/>
</dbReference>